<keyword evidence="2" id="KW-1185">Reference proteome</keyword>
<name>A0ACB9NQA5_9MYRT</name>
<reference evidence="2" key="1">
    <citation type="journal article" date="2023" name="Front. Plant Sci.">
        <title>Chromosomal-level genome assembly of Melastoma candidum provides insights into trichome evolution.</title>
        <authorList>
            <person name="Zhong Y."/>
            <person name="Wu W."/>
            <person name="Sun C."/>
            <person name="Zou P."/>
            <person name="Liu Y."/>
            <person name="Dai S."/>
            <person name="Zhou R."/>
        </authorList>
    </citation>
    <scope>NUCLEOTIDE SEQUENCE [LARGE SCALE GENOMIC DNA]</scope>
</reference>
<accession>A0ACB9NQA5</accession>
<dbReference type="Proteomes" id="UP001057402">
    <property type="component" value="Chromosome 7"/>
</dbReference>
<gene>
    <name evidence="1" type="ORF">MLD38_023738</name>
</gene>
<protein>
    <submittedName>
        <fullName evidence="1">Uncharacterized protein</fullName>
    </submittedName>
</protein>
<sequence>MGCASSKRTEARVDVYRPPPTSFAVFDVNSIEEPWVVVDNSPPHKLRDDGVNDRPNPRVPLPILEKLDKIDSADAPQSWVDVSKSLSLLQLDQTLSPPPAPAKGQVPEEKPKASAPDVSSPQQQKSLSFHTVEELDAKMKPTDPKATLKTTESMKSVARIDRKPLSEPSKPGAVALEGVRSVKENIFILRDRMEREKEGKAATPRWDPLSDFPYKCPPRGEDRLVVYTTSLGGVRRTYEDCNRMRLVLDSHGAVYDERDVALHGEFLSELRELLGEEAAAVPRVFLSGRYLGGVEELEGLNDSGRFGRMLRYARIERGAGRRDCEGCGGGRFVPCMECGGSCKVVVGDEKGRCGKCNENGLVHCPLCL</sequence>
<proteinExistence type="predicted"/>
<dbReference type="EMBL" id="CM042886">
    <property type="protein sequence ID" value="KAI4338714.1"/>
    <property type="molecule type" value="Genomic_DNA"/>
</dbReference>
<evidence type="ECO:0000313" key="1">
    <source>
        <dbReference type="EMBL" id="KAI4338714.1"/>
    </source>
</evidence>
<evidence type="ECO:0000313" key="2">
    <source>
        <dbReference type="Proteomes" id="UP001057402"/>
    </source>
</evidence>
<comment type="caution">
    <text evidence="1">The sequence shown here is derived from an EMBL/GenBank/DDBJ whole genome shotgun (WGS) entry which is preliminary data.</text>
</comment>
<organism evidence="1 2">
    <name type="scientific">Melastoma candidum</name>
    <dbReference type="NCBI Taxonomy" id="119954"/>
    <lineage>
        <taxon>Eukaryota</taxon>
        <taxon>Viridiplantae</taxon>
        <taxon>Streptophyta</taxon>
        <taxon>Embryophyta</taxon>
        <taxon>Tracheophyta</taxon>
        <taxon>Spermatophyta</taxon>
        <taxon>Magnoliopsida</taxon>
        <taxon>eudicotyledons</taxon>
        <taxon>Gunneridae</taxon>
        <taxon>Pentapetalae</taxon>
        <taxon>rosids</taxon>
        <taxon>malvids</taxon>
        <taxon>Myrtales</taxon>
        <taxon>Melastomataceae</taxon>
        <taxon>Melastomatoideae</taxon>
        <taxon>Melastomateae</taxon>
        <taxon>Melastoma</taxon>
    </lineage>
</organism>